<organism evidence="1 2">
    <name type="scientific">Mytilus galloprovincialis</name>
    <name type="common">Mediterranean mussel</name>
    <dbReference type="NCBI Taxonomy" id="29158"/>
    <lineage>
        <taxon>Eukaryota</taxon>
        <taxon>Metazoa</taxon>
        <taxon>Spiralia</taxon>
        <taxon>Lophotrochozoa</taxon>
        <taxon>Mollusca</taxon>
        <taxon>Bivalvia</taxon>
        <taxon>Autobranchia</taxon>
        <taxon>Pteriomorphia</taxon>
        <taxon>Mytilida</taxon>
        <taxon>Mytiloidea</taxon>
        <taxon>Mytilidae</taxon>
        <taxon>Mytilinae</taxon>
        <taxon>Mytilus</taxon>
    </lineage>
</organism>
<dbReference type="InterPro" id="IPR036179">
    <property type="entry name" value="Ig-like_dom_sf"/>
</dbReference>
<evidence type="ECO:0000313" key="1">
    <source>
        <dbReference type="EMBL" id="VDI57356.1"/>
    </source>
</evidence>
<dbReference type="InterPro" id="IPR013783">
    <property type="entry name" value="Ig-like_fold"/>
</dbReference>
<evidence type="ECO:0000313" key="2">
    <source>
        <dbReference type="Proteomes" id="UP000596742"/>
    </source>
</evidence>
<dbReference type="Proteomes" id="UP000596742">
    <property type="component" value="Unassembled WGS sequence"/>
</dbReference>
<dbReference type="EMBL" id="UYJE01007723">
    <property type="protein sequence ID" value="VDI57356.1"/>
    <property type="molecule type" value="Genomic_DNA"/>
</dbReference>
<sequence>MMNGEKVVLGVEGKNLTIVCIVGSGRPPVETLVLSINGSNITNKGSDRIRYSFIPTKLDNMKLFTCSAYSSLLVNPLSCEVRLDIQYSPAVEIRRKLTKTKLILICNPSGNPDNFTFGDWEHWSEFKEHIRNVQGTSDGMLIMKYTTDKRLLETEDQEEKTKTKFCQQATQLVLKKKDKDTLSQENVSVLSDNSINDADKNDSIYEQPLEVQSRDDTGNVYLITKQNSIYENETFLDNSASQISSAFLRDTSPGEQELLVYENVVEEEPYLNYIADDIE</sequence>
<dbReference type="SUPFAM" id="SSF48726">
    <property type="entry name" value="Immunoglobulin"/>
    <property type="match status" value="1"/>
</dbReference>
<reference evidence="1" key="1">
    <citation type="submission" date="2018-11" db="EMBL/GenBank/DDBJ databases">
        <authorList>
            <person name="Alioto T."/>
            <person name="Alioto T."/>
        </authorList>
    </citation>
    <scope>NUCLEOTIDE SEQUENCE</scope>
</reference>
<dbReference type="Gene3D" id="2.60.40.10">
    <property type="entry name" value="Immunoglobulins"/>
    <property type="match status" value="1"/>
</dbReference>
<keyword evidence="2" id="KW-1185">Reference proteome</keyword>
<comment type="caution">
    <text evidence="1">The sequence shown here is derived from an EMBL/GenBank/DDBJ whole genome shotgun (WGS) entry which is preliminary data.</text>
</comment>
<accession>A0A8B6G1I1</accession>
<name>A0A8B6G1I1_MYTGA</name>
<protein>
    <submittedName>
        <fullName evidence="1">Uncharacterized protein</fullName>
    </submittedName>
</protein>
<dbReference type="OrthoDB" id="6216685at2759"/>
<dbReference type="AlphaFoldDB" id="A0A8B6G1I1"/>
<proteinExistence type="predicted"/>
<gene>
    <name evidence="1" type="ORF">MGAL_10B032381</name>
</gene>